<dbReference type="EnsemblPlants" id="AVESA.00010b.r2.7AG1212100.2">
    <property type="protein sequence ID" value="AVESA.00010b.r2.7AG1212100.2.CDS.1"/>
    <property type="gene ID" value="AVESA.00010b.r2.7AG1212100"/>
</dbReference>
<dbReference type="Proteomes" id="UP001732700">
    <property type="component" value="Chromosome 7A"/>
</dbReference>
<organism evidence="1 2">
    <name type="scientific">Avena sativa</name>
    <name type="common">Oat</name>
    <dbReference type="NCBI Taxonomy" id="4498"/>
    <lineage>
        <taxon>Eukaryota</taxon>
        <taxon>Viridiplantae</taxon>
        <taxon>Streptophyta</taxon>
        <taxon>Embryophyta</taxon>
        <taxon>Tracheophyta</taxon>
        <taxon>Spermatophyta</taxon>
        <taxon>Magnoliopsida</taxon>
        <taxon>Liliopsida</taxon>
        <taxon>Poales</taxon>
        <taxon>Poaceae</taxon>
        <taxon>BOP clade</taxon>
        <taxon>Pooideae</taxon>
        <taxon>Poodae</taxon>
        <taxon>Poeae</taxon>
        <taxon>Poeae Chloroplast Group 1 (Aveneae type)</taxon>
        <taxon>Aveninae</taxon>
        <taxon>Avena</taxon>
    </lineage>
</organism>
<evidence type="ECO:0000313" key="2">
    <source>
        <dbReference type="Proteomes" id="UP001732700"/>
    </source>
</evidence>
<protein>
    <submittedName>
        <fullName evidence="1">Uncharacterized protein</fullName>
    </submittedName>
</protein>
<reference evidence="1" key="2">
    <citation type="submission" date="2025-09" db="UniProtKB">
        <authorList>
            <consortium name="EnsemblPlants"/>
        </authorList>
    </citation>
    <scope>IDENTIFICATION</scope>
</reference>
<proteinExistence type="predicted"/>
<sequence length="336" mass="33461">MWNLVAAAALPLLSLLVACARGADDYTAFVYAGCSQARYDAGTQYAADVSTVLSALTDSAGSSTYANYKPPSGAATGLVGLYQCRSDLPVAVCGVCVKASVSKVLSLCNSAAGGAVQLRACFVRYGNDSFLGKQDTAVLFKKCGGESDGGDAGVAALRDGALGALQAASSPAGEGSYRAGAAGYVQAMSQCVGDLGDKACTDCVSAAAAQLKAGCGLASAGEVYLGKCYARFWSNAGTGGNPNGGGIIGGGGNGGTVGDGGIGGGVGVPGAGGYGFVPRTYDDVQGKHHASHHDMRSFAVVHDCTACTCILGHHIGTDAEEMTLISRALHILVTEI</sequence>
<keyword evidence="2" id="KW-1185">Reference proteome</keyword>
<reference evidence="1" key="1">
    <citation type="submission" date="2021-05" db="EMBL/GenBank/DDBJ databases">
        <authorList>
            <person name="Scholz U."/>
            <person name="Mascher M."/>
            <person name="Fiebig A."/>
        </authorList>
    </citation>
    <scope>NUCLEOTIDE SEQUENCE [LARGE SCALE GENOMIC DNA]</scope>
</reference>
<name>A0ACD5ZR89_AVESA</name>
<accession>A0ACD5ZR89</accession>
<evidence type="ECO:0000313" key="1">
    <source>
        <dbReference type="EnsemblPlants" id="AVESA.00010b.r2.7AG1212100.2.CDS.1"/>
    </source>
</evidence>